<gene>
    <name evidence="5" type="ORF">NIES2119_06680</name>
</gene>
<dbReference type="Gene3D" id="1.25.10.10">
    <property type="entry name" value="Leucine-rich Repeat Variant"/>
    <property type="match status" value="4"/>
</dbReference>
<dbReference type="CDD" id="cd00009">
    <property type="entry name" value="AAA"/>
    <property type="match status" value="1"/>
</dbReference>
<dbReference type="InterPro" id="IPR007111">
    <property type="entry name" value="NACHT_NTPase"/>
</dbReference>
<dbReference type="RefSeq" id="WP_073592673.1">
    <property type="nucleotide sequence ID" value="NZ_MRCE01000005.1"/>
</dbReference>
<keyword evidence="2" id="KW-0605">Phycobilisome</keyword>
<dbReference type="PROSITE" id="PS50837">
    <property type="entry name" value="NACHT"/>
    <property type="match status" value="1"/>
</dbReference>
<dbReference type="SUPFAM" id="SSF52540">
    <property type="entry name" value="P-loop containing nucleoside triphosphate hydrolases"/>
    <property type="match status" value="1"/>
</dbReference>
<dbReference type="InterPro" id="IPR000225">
    <property type="entry name" value="Armadillo"/>
</dbReference>
<dbReference type="Pfam" id="PF05729">
    <property type="entry name" value="NACHT"/>
    <property type="match status" value="1"/>
</dbReference>
<dbReference type="SMART" id="SM00382">
    <property type="entry name" value="AAA"/>
    <property type="match status" value="1"/>
</dbReference>
<dbReference type="Pfam" id="PF22730">
    <property type="entry name" value="NCC-H"/>
    <property type="match status" value="1"/>
</dbReference>
<dbReference type="SMART" id="SM00567">
    <property type="entry name" value="EZ_HEAT"/>
    <property type="match status" value="14"/>
</dbReference>
<dbReference type="STRING" id="454136.NIES2119_06680"/>
<dbReference type="PROSITE" id="PS50176">
    <property type="entry name" value="ARM_REPEAT"/>
    <property type="match status" value="1"/>
</dbReference>
<evidence type="ECO:0000256" key="2">
    <source>
        <dbReference type="ARBA" id="ARBA00022738"/>
    </source>
</evidence>
<dbReference type="GO" id="GO:0016491">
    <property type="term" value="F:oxidoreductase activity"/>
    <property type="evidence" value="ECO:0007669"/>
    <property type="project" value="TreeGrafter"/>
</dbReference>
<comment type="caution">
    <text evidence="5">The sequence shown here is derived from an EMBL/GenBank/DDBJ whole genome shotgun (WGS) entry which is preliminary data.</text>
</comment>
<evidence type="ECO:0000313" key="6">
    <source>
        <dbReference type="Proteomes" id="UP000185860"/>
    </source>
</evidence>
<dbReference type="InterPro" id="IPR016024">
    <property type="entry name" value="ARM-type_fold"/>
</dbReference>
<keyword evidence="1" id="KW-0042">Antenna complex</keyword>
<dbReference type="EMBL" id="MRCE01000005">
    <property type="protein sequence ID" value="OKH39418.1"/>
    <property type="molecule type" value="Genomic_DNA"/>
</dbReference>
<evidence type="ECO:0000256" key="3">
    <source>
        <dbReference type="SAM" id="MobiDB-lite"/>
    </source>
</evidence>
<reference evidence="5 6" key="1">
    <citation type="submission" date="2016-11" db="EMBL/GenBank/DDBJ databases">
        <title>Draft Genome Sequences of Nine Cyanobacterial Strains from Diverse Habitats.</title>
        <authorList>
            <person name="Zhu T."/>
            <person name="Hou S."/>
            <person name="Lu X."/>
            <person name="Hess W.R."/>
        </authorList>
    </citation>
    <scope>NUCLEOTIDE SEQUENCE [LARGE SCALE GENOMIC DNA]</scope>
    <source>
        <strain evidence="5 6">IAM M-71</strain>
    </source>
</reference>
<name>A0A1U7IPY6_9CYAN</name>
<dbReference type="InterPro" id="IPR027417">
    <property type="entry name" value="P-loop_NTPase"/>
</dbReference>
<feature type="domain" description="NACHT" evidence="4">
    <location>
        <begin position="212"/>
        <end position="336"/>
    </location>
</feature>
<evidence type="ECO:0000256" key="1">
    <source>
        <dbReference type="ARBA" id="ARBA00022549"/>
    </source>
</evidence>
<dbReference type="Gene3D" id="3.40.50.300">
    <property type="entry name" value="P-loop containing nucleotide triphosphate hydrolases"/>
    <property type="match status" value="1"/>
</dbReference>
<dbReference type="GO" id="GO:0030089">
    <property type="term" value="C:phycobilisome"/>
    <property type="evidence" value="ECO:0007669"/>
    <property type="project" value="UniProtKB-KW"/>
</dbReference>
<protein>
    <recommendedName>
        <fullName evidence="4">NACHT domain-containing protein</fullName>
    </recommendedName>
</protein>
<dbReference type="PANTHER" id="PTHR12697">
    <property type="entry name" value="PBS LYASE HEAT-LIKE PROTEIN"/>
    <property type="match status" value="1"/>
</dbReference>
<dbReference type="Pfam" id="PF13646">
    <property type="entry name" value="HEAT_2"/>
    <property type="match status" value="5"/>
</dbReference>
<dbReference type="InterPro" id="IPR054611">
    <property type="entry name" value="NCAB"/>
</dbReference>
<accession>A0A1U7IPY6</accession>
<dbReference type="InterPro" id="IPR011989">
    <property type="entry name" value="ARM-like"/>
</dbReference>
<dbReference type="Proteomes" id="UP000185860">
    <property type="component" value="Unassembled WGS sequence"/>
</dbReference>
<dbReference type="SUPFAM" id="SSF48371">
    <property type="entry name" value="ARM repeat"/>
    <property type="match status" value="1"/>
</dbReference>
<dbReference type="PANTHER" id="PTHR12697:SF5">
    <property type="entry name" value="DEOXYHYPUSINE HYDROXYLASE"/>
    <property type="match status" value="1"/>
</dbReference>
<dbReference type="Pfam" id="PF22724">
    <property type="entry name" value="NCAB1"/>
    <property type="match status" value="1"/>
</dbReference>
<dbReference type="InterPro" id="IPR054570">
    <property type="entry name" value="NCC-H_dom"/>
</dbReference>
<sequence length="1439" mass="164414">MAAQEDLPEEKRRFLEELATQYEFFGDTREAFLNRFDESKAGQDNTTLANSINWTRQPADKAQKLQDELKNIYKVLEKDGCLILRESSNEKKQGRSPKGKSPWEQAFKWLWETKFPNWQKKPSSDNIDWREICTKVLETQHLRRQATTQQYELNIYVPLGLMERPKTPNPRINPTGEDSPPQKEPELQIVEKYKDDAFFQKVIAENHTEKGKHIAIIGEPGAGKTTLLGELAQQLHEKSSDFPICIRLADLRDREIKDYLLNNWLEKALEYIHPVPQNITPEITEALKQLFRQGKVWLLLDGVDEMTATSPIEALTRIREQLTDWVGKARVVLTCRLNVWDAAISNPLTDFDIYKNLPLEPDDVDKFICQWFEQASHDAGNETFWREQGKRLTRQLKEPGKDNIRKMVCNPLRLSMLCQSWCVPEQELPETKAALYEQFTTYFFEWKQEEFAKKQRVLNQRDKQQIQQALAKLALAAMESVNRFRIEQEFAIEQMEEVWFNLADELGWLVLVDRDTRTRKPVYAFFHPTFQEYFTACAIEDWHFFLNHQIPPVSSCSYRIFERQWREVILLWLGRREIEGKQKEEFIDALVDFKDGCGKWQNLYVNSNFSKSIYCVDKGFYEYRAYFLAAAAIAEFKDYYQIDEVLEQIVRWGFGYFDSEKQEWVKFSYAISDAAREALPQTQHPKAINTLVQLFKSDQLDDFTRSRVAESLGKIGQDNQNAIDALVQLLSSTHLDDSIRRLVAESLGKIGQGNQNAIDALVQLLSCPQLKDDTHLQVAYCLGNIGKGNQKAINTLVQLLNSSDLDDYYRWKVAEILGKIDPGNQKAIDALVQLLSSPLLRDFTRRRVAVSLGIDPGNQKAIDTLVQLLNSSNLDDYYRWEVAESLGKIDPGNQKVIDTLEQLLSSPLLRDFTRRQVAESLGKIDPDPGNQKAIDALVQLLSSPQLEDSACRLVAFSLGDIGQGNQKAIDTLVQLLSSDQLDDFTRRQVAESLGKIGQGNQKAIDTLVQLLSSDQLDDFIRRRVAESLGKIGQGNQKAIDTLVQLLSSDQLDDFTRRQVAESLGKIGQGNQKAIDALVQLLNSSDLDDYFRWKVTESLGKIGQGSQNAIDTLVQLLNSSDLDYYFRWKVAKSLGEIEPGNQNAIDALVQLLKCDQLNDNTRMEVAKSLSNIDPGNQNAIDVLVQLLNSPQLDDDTRRGVAERLKKIQTDKQFSVIKILKSNFNNSQQIDYAYYELIWHYAQNLPYPDFYQAWHQDTLTNTATANLNIANLPQVLAEAINNQPELCSKVKLICIDIDQIIDPENPAPEIYDLMLNQNCPEWQNGYPETMQKLKLYWNYLRRNSEIPLFFICYDSTALTATPTGFSDTFLTALSKFDGAICVVTSPPNPLSATERGSKNNSPSSVAGEGVRGWGFLQTFSPSQADLISNIIKWIETKILET</sequence>
<dbReference type="InterPro" id="IPR003593">
    <property type="entry name" value="AAA+_ATPase"/>
</dbReference>
<dbReference type="InterPro" id="IPR004155">
    <property type="entry name" value="PBS_lyase_HEAT"/>
</dbReference>
<evidence type="ECO:0000313" key="5">
    <source>
        <dbReference type="EMBL" id="OKH39418.1"/>
    </source>
</evidence>
<dbReference type="OrthoDB" id="134770at2"/>
<proteinExistence type="predicted"/>
<evidence type="ECO:0000259" key="4">
    <source>
        <dbReference type="PROSITE" id="PS50837"/>
    </source>
</evidence>
<feature type="region of interest" description="Disordered" evidence="3">
    <location>
        <begin position="164"/>
        <end position="184"/>
    </location>
</feature>
<organism evidence="5 6">
    <name type="scientific">[Phormidium ambiguum] IAM M-71</name>
    <dbReference type="NCBI Taxonomy" id="454136"/>
    <lineage>
        <taxon>Bacteria</taxon>
        <taxon>Bacillati</taxon>
        <taxon>Cyanobacteriota</taxon>
        <taxon>Cyanophyceae</taxon>
        <taxon>Oscillatoriophycideae</taxon>
        <taxon>Aerosakkonematales</taxon>
        <taxon>Aerosakkonemataceae</taxon>
        <taxon>Floridanema</taxon>
    </lineage>
</organism>